<organism evidence="1 2">
    <name type="scientific">Cellulophaga geojensis KL-A</name>
    <dbReference type="NCBI Taxonomy" id="1328323"/>
    <lineage>
        <taxon>Bacteria</taxon>
        <taxon>Pseudomonadati</taxon>
        <taxon>Bacteroidota</taxon>
        <taxon>Flavobacteriia</taxon>
        <taxon>Flavobacteriales</taxon>
        <taxon>Flavobacteriaceae</taxon>
        <taxon>Cellulophaga</taxon>
    </lineage>
</organism>
<reference evidence="1 2" key="1">
    <citation type="journal article" date="2014" name="Genome Announc.">
        <title>Draft Genome Sequence of the Carrageenan-Degrading Bacterium Cellulophaga sp. Strain KL-A, Isolated from Decaying Marine Algae.</title>
        <authorList>
            <person name="Shan D."/>
            <person name="Ying J."/>
            <person name="Li X."/>
            <person name="Gao Z."/>
            <person name="Wei G."/>
            <person name="Shao Z."/>
        </authorList>
    </citation>
    <scope>NUCLEOTIDE SEQUENCE [LARGE SCALE GENOMIC DNA]</scope>
    <source>
        <strain evidence="1 2">KL-A</strain>
    </source>
</reference>
<name>A0ABN0RLA4_9FLAO</name>
<evidence type="ECO:0000313" key="2">
    <source>
        <dbReference type="Proteomes" id="UP000019275"/>
    </source>
</evidence>
<proteinExistence type="predicted"/>
<dbReference type="RefSeq" id="WP_034646403.1">
    <property type="nucleotide sequence ID" value="NZ_ARZX01000019.1"/>
</dbReference>
<sequence length="269" mass="31591">MSNSLLEKQNELYGNLNFAAAIKKDNVGIIKHFIASEKEAYENNFQGQFYPSYHYEISRVMSTKMSKIDDEDIYLAFYYQLKLGNIYKPLEKHYPLFLKALAHNIDDNDLDNTFLDADILYLLFGIKNNENSDSVYDILYNDYANFLQFTKLCNSYTTFPNLRKKHAKFAPFLNNKALVNRIKKGLHYYFKSSFLTAGSLVLLLLDTSDSAKEVLYNLHKTNLKNTDVWLLGSFYMDFKKTDANKKLLKDLYATYPKEWIDEYQKTDWN</sequence>
<dbReference type="EMBL" id="ARZX01000019">
    <property type="protein sequence ID" value="EWH12663.1"/>
    <property type="molecule type" value="Genomic_DNA"/>
</dbReference>
<gene>
    <name evidence="1" type="ORF">KLA_13649</name>
</gene>
<keyword evidence="2" id="KW-1185">Reference proteome</keyword>
<dbReference type="Proteomes" id="UP000019275">
    <property type="component" value="Unassembled WGS sequence"/>
</dbReference>
<accession>A0ABN0RLA4</accession>
<evidence type="ECO:0000313" key="1">
    <source>
        <dbReference type="EMBL" id="EWH12663.1"/>
    </source>
</evidence>
<comment type="caution">
    <text evidence="1">The sequence shown here is derived from an EMBL/GenBank/DDBJ whole genome shotgun (WGS) entry which is preliminary data.</text>
</comment>
<protein>
    <submittedName>
        <fullName evidence="1">Uncharacterized protein</fullName>
    </submittedName>
</protein>